<feature type="region of interest" description="Disordered" evidence="1">
    <location>
        <begin position="91"/>
        <end position="117"/>
    </location>
</feature>
<dbReference type="AlphaFoldDB" id="A0AAP0KZA1"/>
<reference evidence="2 3" key="1">
    <citation type="submission" date="2024-01" db="EMBL/GenBank/DDBJ databases">
        <title>Genome assemblies of Stephania.</title>
        <authorList>
            <person name="Yang L."/>
        </authorList>
    </citation>
    <scope>NUCLEOTIDE SEQUENCE [LARGE SCALE GENOMIC DNA]</scope>
    <source>
        <strain evidence="2">YNDBR</strain>
        <tissue evidence="2">Leaf</tissue>
    </source>
</reference>
<feature type="region of interest" description="Disordered" evidence="1">
    <location>
        <begin position="52"/>
        <end position="71"/>
    </location>
</feature>
<protein>
    <submittedName>
        <fullName evidence="2">Uncharacterized protein</fullName>
    </submittedName>
</protein>
<keyword evidence="3" id="KW-1185">Reference proteome</keyword>
<feature type="compositionally biased region" description="Pro residues" evidence="1">
    <location>
        <begin position="1"/>
        <end position="19"/>
    </location>
</feature>
<gene>
    <name evidence="2" type="ORF">Syun_007822</name>
</gene>
<feature type="compositionally biased region" description="Low complexity" evidence="1">
    <location>
        <begin position="91"/>
        <end position="100"/>
    </location>
</feature>
<dbReference type="EMBL" id="JBBNAF010000003">
    <property type="protein sequence ID" value="KAK9161481.1"/>
    <property type="molecule type" value="Genomic_DNA"/>
</dbReference>
<name>A0AAP0KZA1_9MAGN</name>
<feature type="region of interest" description="Disordered" evidence="1">
    <location>
        <begin position="1"/>
        <end position="46"/>
    </location>
</feature>
<evidence type="ECO:0000313" key="2">
    <source>
        <dbReference type="EMBL" id="KAK9161481.1"/>
    </source>
</evidence>
<evidence type="ECO:0000313" key="3">
    <source>
        <dbReference type="Proteomes" id="UP001420932"/>
    </source>
</evidence>
<accession>A0AAP0KZA1</accession>
<proteinExistence type="predicted"/>
<sequence>MSPLQHPPPHRNPQIPRRPNPSSSPTTEIPKSHGDAQIPSSSLLYTRLSELREPPPPSIVASPHRQPSPFLESSRTLAIATCIHRLHTRASNAGRSGSAAPQEIHPPRTPPVGARSPESTFLDSRYHNRLLHRGNCRMCLVEVEKSPKPVLTRMSLVVVVGGVQSLDRVEEEVNVLVNVATKYVEFKYDIKAINMIIAAVAIESLPESDDEDVQR</sequence>
<comment type="caution">
    <text evidence="2">The sequence shown here is derived from an EMBL/GenBank/DDBJ whole genome shotgun (WGS) entry which is preliminary data.</text>
</comment>
<evidence type="ECO:0000256" key="1">
    <source>
        <dbReference type="SAM" id="MobiDB-lite"/>
    </source>
</evidence>
<dbReference type="Proteomes" id="UP001420932">
    <property type="component" value="Unassembled WGS sequence"/>
</dbReference>
<organism evidence="2 3">
    <name type="scientific">Stephania yunnanensis</name>
    <dbReference type="NCBI Taxonomy" id="152371"/>
    <lineage>
        <taxon>Eukaryota</taxon>
        <taxon>Viridiplantae</taxon>
        <taxon>Streptophyta</taxon>
        <taxon>Embryophyta</taxon>
        <taxon>Tracheophyta</taxon>
        <taxon>Spermatophyta</taxon>
        <taxon>Magnoliopsida</taxon>
        <taxon>Ranunculales</taxon>
        <taxon>Menispermaceae</taxon>
        <taxon>Menispermoideae</taxon>
        <taxon>Cissampelideae</taxon>
        <taxon>Stephania</taxon>
    </lineage>
</organism>